<dbReference type="RefSeq" id="WP_413281768.1">
    <property type="nucleotide sequence ID" value="NZ_JBHFNT010000309.1"/>
</dbReference>
<sequence length="453" mass="50178">MPILFPFVIPIQFIFTVLATIFGLLVPILTEVIKFTVTRIPKIPTYIRLLKILYSDTDPSSKERKILTAGLLVIGSILTFMAYGVVPLTAVPLIGAITSPIAAALTFAVALGVLDIIFAMNKDYYLQKLKRAGFSVEDITADIKSLKGIFGKSWEKVTTTINEATQKIFEEGSKKHINFNDKSFEKNLEYELEGLTIYLNKRAVTDYENVSADLLNQSDDWTKEAVYAGTGATLGTLTGVGTSAVASSVFVQASVWTTIQGFLGMSTGGIVVGASAYTLLTVATPIGLGVLATIGVYSGLKNWSSEEQAAKKSRFLADIIIAALPMAWIDGELTYQEVDTIDRLITTSGIRKEEQKKVYKARDKHQSFDEIMQAGIPFDQEYREKNCSQSDDERLKHCLILCAAWTIAIADRVIDSSELFLHNRMADKLGISREEVKEIRRMLNPRYIEPAYY</sequence>
<protein>
    <submittedName>
        <fullName evidence="3">TerB family tellurite resistance protein</fullName>
    </submittedName>
</protein>
<comment type="caution">
    <text evidence="3">The sequence shown here is derived from an EMBL/GenBank/DDBJ whole genome shotgun (WGS) entry which is preliminary data.</text>
</comment>
<dbReference type="InterPro" id="IPR029024">
    <property type="entry name" value="TerB-like"/>
</dbReference>
<feature type="transmembrane region" description="Helical" evidence="1">
    <location>
        <begin position="66"/>
        <end position="86"/>
    </location>
</feature>
<dbReference type="Gene3D" id="1.10.3680.10">
    <property type="entry name" value="TerB-like"/>
    <property type="match status" value="1"/>
</dbReference>
<organism evidence="3 4">
    <name type="scientific">Floridaenema evergladense BLCC-F167</name>
    <dbReference type="NCBI Taxonomy" id="3153639"/>
    <lineage>
        <taxon>Bacteria</taxon>
        <taxon>Bacillati</taxon>
        <taxon>Cyanobacteriota</taxon>
        <taxon>Cyanophyceae</taxon>
        <taxon>Oscillatoriophycideae</taxon>
        <taxon>Aerosakkonematales</taxon>
        <taxon>Aerosakkonemataceae</taxon>
        <taxon>Floridanema</taxon>
        <taxon>Floridanema evergladense</taxon>
    </lineage>
</organism>
<evidence type="ECO:0000259" key="2">
    <source>
        <dbReference type="Pfam" id="PF05099"/>
    </source>
</evidence>
<accession>A0ABV4WWN4</accession>
<reference evidence="3 4" key="1">
    <citation type="submission" date="2024-09" db="EMBL/GenBank/DDBJ databases">
        <title>Floridaenema gen nov. (Aerosakkonemataceae, Aerosakkonematales ord. nov., Cyanobacteria) from benthic tropical and subtropical fresh waters, with the description of four new species.</title>
        <authorList>
            <person name="Moretto J.A."/>
            <person name="Berthold D.E."/>
            <person name="Lefler F.W."/>
            <person name="Huang I.-S."/>
            <person name="Laughinghouse H. IV."/>
        </authorList>
    </citation>
    <scope>NUCLEOTIDE SEQUENCE [LARGE SCALE GENOMIC DNA]</scope>
    <source>
        <strain evidence="3 4">BLCC-F167</strain>
    </source>
</reference>
<keyword evidence="1" id="KW-1133">Transmembrane helix</keyword>
<keyword evidence="1" id="KW-0472">Membrane</keyword>
<evidence type="ECO:0000313" key="3">
    <source>
        <dbReference type="EMBL" id="MFB2839503.1"/>
    </source>
</evidence>
<evidence type="ECO:0000256" key="1">
    <source>
        <dbReference type="SAM" id="Phobius"/>
    </source>
</evidence>
<gene>
    <name evidence="3" type="ORF">ACE1CA_33855</name>
</gene>
<dbReference type="InterPro" id="IPR007791">
    <property type="entry name" value="DjlA_N"/>
</dbReference>
<dbReference type="SUPFAM" id="SSF158682">
    <property type="entry name" value="TerB-like"/>
    <property type="match status" value="1"/>
</dbReference>
<keyword evidence="4" id="KW-1185">Reference proteome</keyword>
<dbReference type="Pfam" id="PF05099">
    <property type="entry name" value="TerB"/>
    <property type="match status" value="1"/>
</dbReference>
<dbReference type="Proteomes" id="UP001576780">
    <property type="component" value="Unassembled WGS sequence"/>
</dbReference>
<evidence type="ECO:0000313" key="4">
    <source>
        <dbReference type="Proteomes" id="UP001576780"/>
    </source>
</evidence>
<feature type="transmembrane region" description="Helical" evidence="1">
    <location>
        <begin position="92"/>
        <end position="120"/>
    </location>
</feature>
<name>A0ABV4WWN4_9CYAN</name>
<keyword evidence="1" id="KW-0812">Transmembrane</keyword>
<dbReference type="EMBL" id="JBHFNT010000309">
    <property type="protein sequence ID" value="MFB2839503.1"/>
    <property type="molecule type" value="Genomic_DNA"/>
</dbReference>
<feature type="transmembrane region" description="Helical" evidence="1">
    <location>
        <begin position="6"/>
        <end position="29"/>
    </location>
</feature>
<dbReference type="CDD" id="cd07177">
    <property type="entry name" value="terB_like"/>
    <property type="match status" value="1"/>
</dbReference>
<proteinExistence type="predicted"/>
<feature type="domain" description="Co-chaperone DjlA N-terminal" evidence="2">
    <location>
        <begin position="324"/>
        <end position="440"/>
    </location>
</feature>